<gene>
    <name evidence="5" type="ordered locus">BN6_42040</name>
</gene>
<feature type="chain" id="PRO_5003836992" description="Peptidase S1 domain-containing protein" evidence="3">
    <location>
        <begin position="24"/>
        <end position="228"/>
    </location>
</feature>
<dbReference type="KEGG" id="sesp:BN6_42040"/>
<dbReference type="PROSITE" id="PS50240">
    <property type="entry name" value="TRYPSIN_DOM"/>
    <property type="match status" value="1"/>
</dbReference>
<comment type="similarity">
    <text evidence="1">Belongs to the peptidase S1 family.</text>
</comment>
<feature type="domain" description="Peptidase S1" evidence="4">
    <location>
        <begin position="27"/>
        <end position="227"/>
    </location>
</feature>
<dbReference type="InterPro" id="IPR050430">
    <property type="entry name" value="Peptidase_S1"/>
</dbReference>
<dbReference type="InterPro" id="IPR001254">
    <property type="entry name" value="Trypsin_dom"/>
</dbReference>
<dbReference type="Pfam" id="PF00089">
    <property type="entry name" value="Trypsin"/>
    <property type="match status" value="1"/>
</dbReference>
<evidence type="ECO:0000313" key="6">
    <source>
        <dbReference type="Proteomes" id="UP000006281"/>
    </source>
</evidence>
<evidence type="ECO:0000256" key="3">
    <source>
        <dbReference type="SAM" id="SignalP"/>
    </source>
</evidence>
<feature type="signal peptide" evidence="3">
    <location>
        <begin position="1"/>
        <end position="23"/>
    </location>
</feature>
<dbReference type="PANTHER" id="PTHR24276">
    <property type="entry name" value="POLYSERASE-RELATED"/>
    <property type="match status" value="1"/>
</dbReference>
<dbReference type="GO" id="GO:0004252">
    <property type="term" value="F:serine-type endopeptidase activity"/>
    <property type="evidence" value="ECO:0007669"/>
    <property type="project" value="InterPro"/>
</dbReference>
<dbReference type="eggNOG" id="COG5640">
    <property type="taxonomic scope" value="Bacteria"/>
</dbReference>
<dbReference type="PRINTS" id="PR00722">
    <property type="entry name" value="CHYMOTRYPSIN"/>
</dbReference>
<evidence type="ECO:0000259" key="4">
    <source>
        <dbReference type="PROSITE" id="PS50240"/>
    </source>
</evidence>
<evidence type="ECO:0000256" key="1">
    <source>
        <dbReference type="ARBA" id="ARBA00007664"/>
    </source>
</evidence>
<dbReference type="Proteomes" id="UP000006281">
    <property type="component" value="Chromosome"/>
</dbReference>
<evidence type="ECO:0000256" key="2">
    <source>
        <dbReference type="ARBA" id="ARBA00023157"/>
    </source>
</evidence>
<name>K0JZF3_SACES</name>
<sequence>MRRIGSALLALVALFATAGNAAADPRIIGGRAATTAYSFMVALSNGCGASLVSPTWLVTATHCGAAGSARIGSLRNDSGGEVIRIDRKVDRAGTDLTMMRLAKASTKTPVKRAPGWPSVGSSVRLLGWGCTSWPDCVTPVALQEIDLIALAYDECGGAGPKDVCVSGDKAHSACHGDSGGPAVVWYQEEWQLVGETHGAGDWDAECAGTTLYTGTHQHKAWIDTQLAS</sequence>
<dbReference type="PANTHER" id="PTHR24276:SF98">
    <property type="entry name" value="FI18310P1-RELATED"/>
    <property type="match status" value="1"/>
</dbReference>
<dbReference type="STRING" id="1179773.BN6_42040"/>
<dbReference type="Gene3D" id="2.40.10.10">
    <property type="entry name" value="Trypsin-like serine proteases"/>
    <property type="match status" value="1"/>
</dbReference>
<dbReference type="HOGENOM" id="CLU_006842_7_5_11"/>
<keyword evidence="3" id="KW-0732">Signal</keyword>
<dbReference type="BioCyc" id="SESP1179773:BN6_RS20350-MONOMER"/>
<dbReference type="InterPro" id="IPR009003">
    <property type="entry name" value="Peptidase_S1_PA"/>
</dbReference>
<dbReference type="PATRIC" id="fig|1179773.3.peg.4208"/>
<proteinExistence type="inferred from homology"/>
<protein>
    <recommendedName>
        <fullName evidence="4">Peptidase S1 domain-containing protein</fullName>
    </recommendedName>
</protein>
<dbReference type="SMART" id="SM00020">
    <property type="entry name" value="Tryp_SPc"/>
    <property type="match status" value="1"/>
</dbReference>
<dbReference type="InterPro" id="IPR043504">
    <property type="entry name" value="Peptidase_S1_PA_chymotrypsin"/>
</dbReference>
<dbReference type="PROSITE" id="PS00134">
    <property type="entry name" value="TRYPSIN_HIS"/>
    <property type="match status" value="1"/>
</dbReference>
<dbReference type="EMBL" id="HE804045">
    <property type="protein sequence ID" value="CCH31491.1"/>
    <property type="molecule type" value="Genomic_DNA"/>
</dbReference>
<evidence type="ECO:0000313" key="5">
    <source>
        <dbReference type="EMBL" id="CCH31491.1"/>
    </source>
</evidence>
<keyword evidence="2" id="KW-1015">Disulfide bond</keyword>
<dbReference type="OrthoDB" id="3657335at2"/>
<reference evidence="5 6" key="1">
    <citation type="journal article" date="2012" name="BMC Genomics">
        <title>Complete genome sequence of Saccharothrix espanaensis DSM 44229T and comparison to the other completely sequenced Pseudonocardiaceae.</title>
        <authorList>
            <person name="Strobel T."/>
            <person name="Al-Dilaimi A."/>
            <person name="Blom J."/>
            <person name="Gessner A."/>
            <person name="Kalinowski J."/>
            <person name="Luzhetska M."/>
            <person name="Puhler A."/>
            <person name="Szczepanowski R."/>
            <person name="Bechthold A."/>
            <person name="Ruckert C."/>
        </authorList>
    </citation>
    <scope>NUCLEOTIDE SEQUENCE [LARGE SCALE GENOMIC DNA]</scope>
    <source>
        <strain evidence="6">ATCC 51144 / DSM 44229 / JCM 9112 / NBRC 15066 / NRRL 15764</strain>
    </source>
</reference>
<accession>K0JZF3</accession>
<dbReference type="AlphaFoldDB" id="K0JZF3"/>
<organism evidence="5 6">
    <name type="scientific">Saccharothrix espanaensis (strain ATCC 51144 / DSM 44229 / JCM 9112 / NBRC 15066 / NRRL 15764)</name>
    <dbReference type="NCBI Taxonomy" id="1179773"/>
    <lineage>
        <taxon>Bacteria</taxon>
        <taxon>Bacillati</taxon>
        <taxon>Actinomycetota</taxon>
        <taxon>Actinomycetes</taxon>
        <taxon>Pseudonocardiales</taxon>
        <taxon>Pseudonocardiaceae</taxon>
        <taxon>Saccharothrix</taxon>
    </lineage>
</organism>
<dbReference type="GO" id="GO:0006508">
    <property type="term" value="P:proteolysis"/>
    <property type="evidence" value="ECO:0007669"/>
    <property type="project" value="InterPro"/>
</dbReference>
<dbReference type="InterPro" id="IPR018114">
    <property type="entry name" value="TRYPSIN_HIS"/>
</dbReference>
<dbReference type="SUPFAM" id="SSF50494">
    <property type="entry name" value="Trypsin-like serine proteases"/>
    <property type="match status" value="1"/>
</dbReference>
<dbReference type="InterPro" id="IPR001314">
    <property type="entry name" value="Peptidase_S1A"/>
</dbReference>
<keyword evidence="6" id="KW-1185">Reference proteome</keyword>
<dbReference type="RefSeq" id="WP_015101603.1">
    <property type="nucleotide sequence ID" value="NC_019673.1"/>
</dbReference>